<dbReference type="SUPFAM" id="SSF46689">
    <property type="entry name" value="Homeodomain-like"/>
    <property type="match status" value="1"/>
</dbReference>
<dbReference type="InterPro" id="IPR018062">
    <property type="entry name" value="HTH_AraC-typ_CS"/>
</dbReference>
<evidence type="ECO:0000256" key="1">
    <source>
        <dbReference type="ARBA" id="ARBA00023015"/>
    </source>
</evidence>
<keyword evidence="2" id="KW-0238">DNA-binding</keyword>
<dbReference type="Pfam" id="PF14525">
    <property type="entry name" value="AraC_binding_2"/>
    <property type="match status" value="1"/>
</dbReference>
<name>A0A3E1BYW4_RHILT</name>
<sequence>MTKVIFSSADMPSGLSERAKFSQWQDIHNAQIWSVDYTEGSLPFSATIEATAVGPLTVGQMSGTIRKASRQARHIASDGNDAYLLLINRTETPLVGFQTGRQYSVGHGDAAFVSAAEALEMTGGDENLWFNIVIPREVVTASFGHVDDLLAYRIDARNEALLLLGRYCRSLDSLFPLNSPAIVNHVSETILDLVGLASGARGERRELASQRGLREARFRAILEKIDGGFTSPAFSARSVGIELGLSERYIQDILERSGTSFTERVLELRLQRAMTMLEAAKFQGVRISDIALAAGFGDISYFNRCFRRRFGVPPTAVG</sequence>
<dbReference type="GO" id="GO:0003700">
    <property type="term" value="F:DNA-binding transcription factor activity"/>
    <property type="evidence" value="ECO:0007669"/>
    <property type="project" value="InterPro"/>
</dbReference>
<dbReference type="PROSITE" id="PS01124">
    <property type="entry name" value="HTH_ARAC_FAMILY_2"/>
    <property type="match status" value="1"/>
</dbReference>
<dbReference type="PANTHER" id="PTHR46796:SF6">
    <property type="entry name" value="ARAC SUBFAMILY"/>
    <property type="match status" value="1"/>
</dbReference>
<dbReference type="InterPro" id="IPR018060">
    <property type="entry name" value="HTH_AraC"/>
</dbReference>
<dbReference type="InterPro" id="IPR009057">
    <property type="entry name" value="Homeodomain-like_sf"/>
</dbReference>
<dbReference type="EMBL" id="NAOO01000003">
    <property type="protein sequence ID" value="RFC00302.1"/>
    <property type="molecule type" value="Genomic_DNA"/>
</dbReference>
<accession>A0A3E1BYW4</accession>
<evidence type="ECO:0000259" key="4">
    <source>
        <dbReference type="PROSITE" id="PS01124"/>
    </source>
</evidence>
<dbReference type="Gene3D" id="1.10.10.60">
    <property type="entry name" value="Homeodomain-like"/>
    <property type="match status" value="1"/>
</dbReference>
<evidence type="ECO:0000313" key="6">
    <source>
        <dbReference type="Proteomes" id="UP000256748"/>
    </source>
</evidence>
<proteinExistence type="predicted"/>
<keyword evidence="3" id="KW-0804">Transcription</keyword>
<dbReference type="InterPro" id="IPR035418">
    <property type="entry name" value="AraC-bd_2"/>
</dbReference>
<dbReference type="Proteomes" id="UP000256748">
    <property type="component" value="Unassembled WGS sequence"/>
</dbReference>
<gene>
    <name evidence="5" type="ORF">B5K10_02365</name>
</gene>
<dbReference type="SMART" id="SM00342">
    <property type="entry name" value="HTH_ARAC"/>
    <property type="match status" value="1"/>
</dbReference>
<reference evidence="5 6" key="1">
    <citation type="submission" date="2017-03" db="EMBL/GenBank/DDBJ databases">
        <title>Genome analysis of Rhizobial strains effectives or ineffectives for nitrogen fixation isolated from bean seeds.</title>
        <authorList>
            <person name="Peralta H."/>
            <person name="Aguilar-Vera A."/>
            <person name="Mora Y."/>
            <person name="Vargas-Lagunas C."/>
            <person name="Girard L."/>
            <person name="Mora J."/>
        </authorList>
    </citation>
    <scope>NUCLEOTIDE SEQUENCE [LARGE SCALE GENOMIC DNA]</scope>
    <source>
        <strain evidence="5 6">CCGM5</strain>
    </source>
</reference>
<dbReference type="GO" id="GO:0043565">
    <property type="term" value="F:sequence-specific DNA binding"/>
    <property type="evidence" value="ECO:0007669"/>
    <property type="project" value="InterPro"/>
</dbReference>
<organism evidence="5 6">
    <name type="scientific">Rhizobium leguminosarum bv. trifolii</name>
    <dbReference type="NCBI Taxonomy" id="386"/>
    <lineage>
        <taxon>Bacteria</taxon>
        <taxon>Pseudomonadati</taxon>
        <taxon>Pseudomonadota</taxon>
        <taxon>Alphaproteobacteria</taxon>
        <taxon>Hyphomicrobiales</taxon>
        <taxon>Rhizobiaceae</taxon>
        <taxon>Rhizobium/Agrobacterium group</taxon>
        <taxon>Rhizobium</taxon>
    </lineage>
</organism>
<dbReference type="AlphaFoldDB" id="A0A3E1BYW4"/>
<dbReference type="PROSITE" id="PS00041">
    <property type="entry name" value="HTH_ARAC_FAMILY_1"/>
    <property type="match status" value="1"/>
</dbReference>
<dbReference type="PANTHER" id="PTHR46796">
    <property type="entry name" value="HTH-TYPE TRANSCRIPTIONAL ACTIVATOR RHAS-RELATED"/>
    <property type="match status" value="1"/>
</dbReference>
<feature type="domain" description="HTH araC/xylS-type" evidence="4">
    <location>
        <begin position="219"/>
        <end position="318"/>
    </location>
</feature>
<dbReference type="InterPro" id="IPR050204">
    <property type="entry name" value="AraC_XylS_family_regulators"/>
</dbReference>
<keyword evidence="1" id="KW-0805">Transcription regulation</keyword>
<protein>
    <submittedName>
        <fullName evidence="5">AraC family transcriptional regulator</fullName>
    </submittedName>
</protein>
<evidence type="ECO:0000256" key="3">
    <source>
        <dbReference type="ARBA" id="ARBA00023163"/>
    </source>
</evidence>
<evidence type="ECO:0000256" key="2">
    <source>
        <dbReference type="ARBA" id="ARBA00023125"/>
    </source>
</evidence>
<comment type="caution">
    <text evidence="5">The sequence shown here is derived from an EMBL/GenBank/DDBJ whole genome shotgun (WGS) entry which is preliminary data.</text>
</comment>
<dbReference type="Pfam" id="PF12833">
    <property type="entry name" value="HTH_18"/>
    <property type="match status" value="1"/>
</dbReference>
<evidence type="ECO:0000313" key="5">
    <source>
        <dbReference type="EMBL" id="RFC00302.1"/>
    </source>
</evidence>